<dbReference type="PANTHER" id="PTHR43355">
    <property type="entry name" value="FLAVIN REDUCTASE (NADPH)"/>
    <property type="match status" value="1"/>
</dbReference>
<dbReference type="InterPro" id="IPR016040">
    <property type="entry name" value="NAD(P)-bd_dom"/>
</dbReference>
<gene>
    <name evidence="2" type="ORF">RR42_s0841</name>
</gene>
<dbReference type="Pfam" id="PF13460">
    <property type="entry name" value="NAD_binding_10"/>
    <property type="match status" value="1"/>
</dbReference>
<dbReference type="EMBL" id="CP010537">
    <property type="protein sequence ID" value="AJG22431.1"/>
    <property type="molecule type" value="Genomic_DNA"/>
</dbReference>
<dbReference type="InterPro" id="IPR036291">
    <property type="entry name" value="NAD(P)-bd_dom_sf"/>
</dbReference>
<dbReference type="GO" id="GO:0042602">
    <property type="term" value="F:riboflavin reductase (NADPH) activity"/>
    <property type="evidence" value="ECO:0007669"/>
    <property type="project" value="TreeGrafter"/>
</dbReference>
<dbReference type="AlphaFoldDB" id="A0A0C4YPB8"/>
<protein>
    <submittedName>
        <fullName evidence="2">Oxidoreductase (Putative)</fullName>
    </submittedName>
</protein>
<proteinExistence type="predicted"/>
<evidence type="ECO:0000313" key="2">
    <source>
        <dbReference type="EMBL" id="AJG22431.1"/>
    </source>
</evidence>
<dbReference type="SUPFAM" id="SSF51735">
    <property type="entry name" value="NAD(P)-binding Rossmann-fold domains"/>
    <property type="match status" value="1"/>
</dbReference>
<dbReference type="InterPro" id="IPR051606">
    <property type="entry name" value="Polyketide_Oxido-like"/>
</dbReference>
<organism evidence="2 3">
    <name type="scientific">Cupriavidus basilensis</name>
    <dbReference type="NCBI Taxonomy" id="68895"/>
    <lineage>
        <taxon>Bacteria</taxon>
        <taxon>Pseudomonadati</taxon>
        <taxon>Pseudomonadota</taxon>
        <taxon>Betaproteobacteria</taxon>
        <taxon>Burkholderiales</taxon>
        <taxon>Burkholderiaceae</taxon>
        <taxon>Cupriavidus</taxon>
    </lineage>
</organism>
<accession>A0A0C4YPB8</accession>
<dbReference type="RefSeq" id="WP_043353900.1">
    <property type="nucleotide sequence ID" value="NZ_CP010537.1"/>
</dbReference>
<dbReference type="GO" id="GO:0004074">
    <property type="term" value="F:biliverdin reductase [NAD(P)H] activity"/>
    <property type="evidence" value="ECO:0007669"/>
    <property type="project" value="TreeGrafter"/>
</dbReference>
<reference evidence="2 3" key="1">
    <citation type="journal article" date="2015" name="Genome Announc.">
        <title>Complete Genome Sequence of Cupriavidus basilensis 4G11, Isolated from the Oak Ridge Field Research Center Site.</title>
        <authorList>
            <person name="Ray J."/>
            <person name="Waters R.J."/>
            <person name="Skerker J.M."/>
            <person name="Kuehl J.V."/>
            <person name="Price M.N."/>
            <person name="Huang J."/>
            <person name="Chakraborty R."/>
            <person name="Arkin A.P."/>
            <person name="Deutschbauer A."/>
        </authorList>
    </citation>
    <scope>NUCLEOTIDE SEQUENCE [LARGE SCALE GENOMIC DNA]</scope>
    <source>
        <strain evidence="2">4G11</strain>
    </source>
</reference>
<dbReference type="PANTHER" id="PTHR43355:SF2">
    <property type="entry name" value="FLAVIN REDUCTASE (NADPH)"/>
    <property type="match status" value="1"/>
</dbReference>
<dbReference type="STRING" id="68895.RR42_s0841"/>
<dbReference type="Gene3D" id="3.40.50.720">
    <property type="entry name" value="NAD(P)-binding Rossmann-like Domain"/>
    <property type="match status" value="1"/>
</dbReference>
<dbReference type="Proteomes" id="UP000031843">
    <property type="component" value="Chromosome secondary"/>
</dbReference>
<evidence type="ECO:0000259" key="1">
    <source>
        <dbReference type="Pfam" id="PF13460"/>
    </source>
</evidence>
<sequence>MNNILVLGASGQIAQWVIQALANRSDTALTLLLRNPKRLSGNEPSNSKIVIGDVLDRKLLTQAMAGQDIAYANLTGENLDVQAGSVIAAMRASGVKRLVFVLSLGIYDEVPGKFGQWNDATIGEDLKPFRRAANVIEASGLDYTIIRPAWLTDEDEVDYELTGRHDPFKGTVVSRRSVADLIVKVIESPQLHAGASLGVNKPNTDSDKPYFM</sequence>
<keyword evidence="3" id="KW-1185">Reference proteome</keyword>
<dbReference type="KEGG" id="cbw:RR42_s0841"/>
<dbReference type="OrthoDB" id="9803892at2"/>
<evidence type="ECO:0000313" key="3">
    <source>
        <dbReference type="Proteomes" id="UP000031843"/>
    </source>
</evidence>
<name>A0A0C4YPB8_9BURK</name>
<dbReference type="CDD" id="cd05267">
    <property type="entry name" value="SDR_a6"/>
    <property type="match status" value="1"/>
</dbReference>
<feature type="domain" description="NAD(P)-binding" evidence="1">
    <location>
        <begin position="8"/>
        <end position="189"/>
    </location>
</feature>